<accession>A0ABU8V6L5</accession>
<protein>
    <submittedName>
        <fullName evidence="1">Uncharacterized protein</fullName>
    </submittedName>
</protein>
<reference evidence="1 2" key="1">
    <citation type="submission" date="2023-12" db="EMBL/GenBank/DDBJ databases">
        <title>Evaluation and characterization of a potential secondary metabolite violacein from indigenous Chromobacterium amazonense SAM215.</title>
        <authorList>
            <person name="Tarafdar M.R."/>
            <person name="Abedin S.M."/>
            <person name="Atiqua A."/>
            <person name="Saha A."/>
            <person name="Khan S.N."/>
        </authorList>
    </citation>
    <scope>NUCLEOTIDE SEQUENCE [LARGE SCALE GENOMIC DNA]</scope>
    <source>
        <strain evidence="1 2">SAM215</strain>
    </source>
</reference>
<comment type="caution">
    <text evidence="1">The sequence shown here is derived from an EMBL/GenBank/DDBJ whole genome shotgun (WGS) entry which is preliminary data.</text>
</comment>
<dbReference type="EMBL" id="JAVFJF020000035">
    <property type="protein sequence ID" value="MEJ8676090.1"/>
    <property type="molecule type" value="Genomic_DNA"/>
</dbReference>
<name>A0ABU8V6L5_9NEIS</name>
<dbReference type="RefSeq" id="WP_307910891.1">
    <property type="nucleotide sequence ID" value="NZ_JAVFJF020000035.1"/>
</dbReference>
<proteinExistence type="predicted"/>
<dbReference type="Proteomes" id="UP001224516">
    <property type="component" value="Unassembled WGS sequence"/>
</dbReference>
<organism evidence="1 2">
    <name type="scientific">Chromobacterium amazonense</name>
    <dbReference type="NCBI Taxonomy" id="1382803"/>
    <lineage>
        <taxon>Bacteria</taxon>
        <taxon>Pseudomonadati</taxon>
        <taxon>Pseudomonadota</taxon>
        <taxon>Betaproteobacteria</taxon>
        <taxon>Neisseriales</taxon>
        <taxon>Chromobacteriaceae</taxon>
        <taxon>Chromobacterium</taxon>
    </lineage>
</organism>
<evidence type="ECO:0000313" key="1">
    <source>
        <dbReference type="EMBL" id="MEJ8676090.1"/>
    </source>
</evidence>
<keyword evidence="2" id="KW-1185">Reference proteome</keyword>
<evidence type="ECO:0000313" key="2">
    <source>
        <dbReference type="Proteomes" id="UP001224516"/>
    </source>
</evidence>
<gene>
    <name evidence="1" type="ORF">QCL97_015250</name>
</gene>
<sequence>MASISFNFNGLHSIFKEAINRHELTIAFSLANGRGRFSFLIFIPTKKNGEIKWEALELFLVLGRTQAVRRFPLYGNHFNSGNFQIYLTPADQSAIYNELGLDEANPSGTTFNMKDFLSTLNSAIPTTLPLETKVATLKNNLNALRPIIPKHLDDATKIFLIGKKKLTPPFRPREETLRKLCYLDAEPKAIAALINRLKERNWTLCWTAEEPEDSGSAFDSLWSVAWS</sequence>